<dbReference type="InterPro" id="IPR002933">
    <property type="entry name" value="Peptidase_M20"/>
</dbReference>
<dbReference type="NCBIfam" id="TIGR01879">
    <property type="entry name" value="hydantase"/>
    <property type="match status" value="1"/>
</dbReference>
<dbReference type="OrthoDB" id="9808195at2"/>
<evidence type="ECO:0000259" key="5">
    <source>
        <dbReference type="Pfam" id="PF07687"/>
    </source>
</evidence>
<dbReference type="PANTHER" id="PTHR32494">
    <property type="entry name" value="ALLANTOATE DEIMINASE-RELATED"/>
    <property type="match status" value="1"/>
</dbReference>
<dbReference type="STRING" id="479434.Sthe_3402"/>
<comment type="cofactor">
    <cofactor evidence="3">
        <name>Zn(2+)</name>
        <dbReference type="ChEBI" id="CHEBI:29105"/>
    </cofactor>
    <text evidence="3">Binds 2 Zn(2+) ions per subunit.</text>
</comment>
<organism evidence="6 7">
    <name type="scientific">Sphaerobacter thermophilus (strain ATCC 49802 / DSM 20745 / KCCM 41009 / NCIMB 13125 / S 6022)</name>
    <dbReference type="NCBI Taxonomy" id="479434"/>
    <lineage>
        <taxon>Bacteria</taxon>
        <taxon>Pseudomonadati</taxon>
        <taxon>Thermomicrobiota</taxon>
        <taxon>Thermomicrobia</taxon>
        <taxon>Sphaerobacterales</taxon>
        <taxon>Sphaerobacterineae</taxon>
        <taxon>Sphaerobacteraceae</taxon>
        <taxon>Sphaerobacter</taxon>
    </lineage>
</organism>
<keyword evidence="3" id="KW-0862">Zinc</keyword>
<dbReference type="RefSeq" id="WP_012873837.1">
    <property type="nucleotide sequence ID" value="NC_013524.1"/>
</dbReference>
<dbReference type="PANTHER" id="PTHR32494:SF5">
    <property type="entry name" value="ALLANTOATE AMIDOHYDROLASE"/>
    <property type="match status" value="1"/>
</dbReference>
<dbReference type="KEGG" id="sti:Sthe_3402"/>
<dbReference type="SUPFAM" id="SSF55031">
    <property type="entry name" value="Bacterial exopeptidase dimerisation domain"/>
    <property type="match status" value="1"/>
</dbReference>
<dbReference type="InterPro" id="IPR036264">
    <property type="entry name" value="Bact_exopeptidase_dim_dom"/>
</dbReference>
<dbReference type="EMBL" id="CP001824">
    <property type="protein sequence ID" value="ACZ40802.1"/>
    <property type="molecule type" value="Genomic_DNA"/>
</dbReference>
<dbReference type="Pfam" id="PF07687">
    <property type="entry name" value="M20_dimer"/>
    <property type="match status" value="1"/>
</dbReference>
<dbReference type="Gene3D" id="3.40.630.10">
    <property type="entry name" value="Zn peptidases"/>
    <property type="match status" value="1"/>
</dbReference>
<evidence type="ECO:0000256" key="4">
    <source>
        <dbReference type="PIRSR" id="PIRSR001235-2"/>
    </source>
</evidence>
<reference evidence="7" key="1">
    <citation type="submission" date="2009-11" db="EMBL/GenBank/DDBJ databases">
        <title>The complete chromosome 2 of Sphaerobacter thermophilus DSM 20745.</title>
        <authorList>
            <person name="Lucas S."/>
            <person name="Copeland A."/>
            <person name="Lapidus A."/>
            <person name="Glavina del Rio T."/>
            <person name="Dalin E."/>
            <person name="Tice H."/>
            <person name="Bruce D."/>
            <person name="Goodwin L."/>
            <person name="Pitluck S."/>
            <person name="Kyrpides N."/>
            <person name="Mavromatis K."/>
            <person name="Ivanova N."/>
            <person name="Mikhailova N."/>
            <person name="LaButti K.M."/>
            <person name="Clum A."/>
            <person name="Sun H.I."/>
            <person name="Brettin T."/>
            <person name="Detter J.C."/>
            <person name="Han C."/>
            <person name="Larimer F."/>
            <person name="Land M."/>
            <person name="Hauser L."/>
            <person name="Markowitz V."/>
            <person name="Cheng J.F."/>
            <person name="Hugenholtz P."/>
            <person name="Woyke T."/>
            <person name="Wu D."/>
            <person name="Steenblock K."/>
            <person name="Schneider S."/>
            <person name="Pukall R."/>
            <person name="Goeker M."/>
            <person name="Klenk H.P."/>
            <person name="Eisen J.A."/>
        </authorList>
    </citation>
    <scope>NUCLEOTIDE SEQUENCE [LARGE SCALE GENOMIC DNA]</scope>
    <source>
        <strain evidence="7">ATCC 49802 / DSM 20745 / S 6022</strain>
    </source>
</reference>
<dbReference type="CDD" id="cd03884">
    <property type="entry name" value="M20_bAS"/>
    <property type="match status" value="1"/>
</dbReference>
<dbReference type="GO" id="GO:0016813">
    <property type="term" value="F:hydrolase activity, acting on carbon-nitrogen (but not peptide) bonds, in linear amidines"/>
    <property type="evidence" value="ECO:0007669"/>
    <property type="project" value="InterPro"/>
</dbReference>
<evidence type="ECO:0000256" key="3">
    <source>
        <dbReference type="PIRSR" id="PIRSR001235-1"/>
    </source>
</evidence>
<dbReference type="InterPro" id="IPR001261">
    <property type="entry name" value="ArgE/DapE_CS"/>
</dbReference>
<dbReference type="PROSITE" id="PS00758">
    <property type="entry name" value="ARGE_DAPE_CPG2_1"/>
    <property type="match status" value="1"/>
</dbReference>
<evidence type="ECO:0000256" key="1">
    <source>
        <dbReference type="ARBA" id="ARBA00006153"/>
    </source>
</evidence>
<dbReference type="InterPro" id="IPR010158">
    <property type="entry name" value="Amidase_Cbmase"/>
</dbReference>
<proteinExistence type="inferred from homology"/>
<dbReference type="eggNOG" id="COG0624">
    <property type="taxonomic scope" value="Bacteria"/>
</dbReference>
<dbReference type="InParanoid" id="D1CAF9"/>
<dbReference type="HOGENOM" id="CLU_024588_6_0_0"/>
<keyword evidence="3" id="KW-0479">Metal-binding</keyword>
<evidence type="ECO:0000256" key="2">
    <source>
        <dbReference type="ARBA" id="ARBA00022801"/>
    </source>
</evidence>
<dbReference type="PIRSF" id="PIRSF001235">
    <property type="entry name" value="Amidase_carbamoylase"/>
    <property type="match status" value="1"/>
</dbReference>
<name>D1CAF9_SPHTD</name>
<feature type="domain" description="Peptidase M20 dimerisation" evidence="5">
    <location>
        <begin position="216"/>
        <end position="311"/>
    </location>
</feature>
<evidence type="ECO:0000313" key="7">
    <source>
        <dbReference type="Proteomes" id="UP000002027"/>
    </source>
</evidence>
<dbReference type="EC" id="3.5.1.87" evidence="6"/>
<keyword evidence="2 6" id="KW-0378">Hydrolase</keyword>
<dbReference type="GO" id="GO:0046872">
    <property type="term" value="F:metal ion binding"/>
    <property type="evidence" value="ECO:0007669"/>
    <property type="project" value="UniProtKB-KW"/>
</dbReference>
<feature type="binding site" evidence="4">
    <location>
        <position position="219"/>
    </location>
    <ligand>
        <name>allantoate</name>
        <dbReference type="ChEBI" id="CHEBI:17536"/>
    </ligand>
</feature>
<dbReference type="GO" id="GO:0050538">
    <property type="term" value="F:N-carbamoyl-L-amino-acid hydrolase activity"/>
    <property type="evidence" value="ECO:0007669"/>
    <property type="project" value="UniProtKB-EC"/>
</dbReference>
<feature type="binding site" evidence="3">
    <location>
        <position position="85"/>
    </location>
    <ligand>
        <name>Zn(2+)</name>
        <dbReference type="ChEBI" id="CHEBI:29105"/>
        <label>1</label>
    </ligand>
</feature>
<feature type="binding site" evidence="3">
    <location>
        <position position="194"/>
    </location>
    <ligand>
        <name>Zn(2+)</name>
        <dbReference type="ChEBI" id="CHEBI:29105"/>
        <label>1</label>
    </ligand>
</feature>
<reference evidence="6 7" key="2">
    <citation type="journal article" date="2010" name="Stand. Genomic Sci.">
        <title>Complete genome sequence of Desulfohalobium retbaense type strain (HR(100)).</title>
        <authorList>
            <person name="Spring S."/>
            <person name="Nolan M."/>
            <person name="Lapidus A."/>
            <person name="Glavina Del Rio T."/>
            <person name="Copeland A."/>
            <person name="Tice H."/>
            <person name="Cheng J.F."/>
            <person name="Lucas S."/>
            <person name="Land M."/>
            <person name="Chen F."/>
            <person name="Bruce D."/>
            <person name="Goodwin L."/>
            <person name="Pitluck S."/>
            <person name="Ivanova N."/>
            <person name="Mavromatis K."/>
            <person name="Mikhailova N."/>
            <person name="Pati A."/>
            <person name="Chen A."/>
            <person name="Palaniappan K."/>
            <person name="Hauser L."/>
            <person name="Chang Y.J."/>
            <person name="Jeffries C.D."/>
            <person name="Munk C."/>
            <person name="Kiss H."/>
            <person name="Chain P."/>
            <person name="Han C."/>
            <person name="Brettin T."/>
            <person name="Detter J.C."/>
            <person name="Schuler E."/>
            <person name="Goker M."/>
            <person name="Rohde M."/>
            <person name="Bristow J."/>
            <person name="Eisen J.A."/>
            <person name="Markowitz V."/>
            <person name="Hugenholtz P."/>
            <person name="Kyrpides N.C."/>
            <person name="Klenk H.P."/>
        </authorList>
    </citation>
    <scope>NUCLEOTIDE SEQUENCE [LARGE SCALE GENOMIC DNA]</scope>
    <source>
        <strain evidence="7">ATCC 49802 / DSM 20745 / S 6022</strain>
    </source>
</reference>
<dbReference type="SUPFAM" id="SSF53187">
    <property type="entry name" value="Zn-dependent exopeptidases"/>
    <property type="match status" value="1"/>
</dbReference>
<sequence length="413" mass="42543">MAETRPEIDGERLLGDLEALARIGATPQGGVNRIAFSPADLEARQWVEEAMRAAGMEVHRDPAGNTIGTYPGREPGLAPIALGSHTDTVPNGGRYDGALGVIAALASVRALHAAGQRLRHPVEVINFVAEEATMGGGTFGSRAMAGLFDPASIHHEAVDGRPVAEHLRSAGIDPEAVATAARPAGSLAAYVELHIEQGGVLDKAGVPVGVVEGIVGIRRYTAVFEGEANHAGTTPMDGRRDALVMAAPFVLAVREIAVAHGIVGTVGTLRVSPGASNVIPGRVELTAEIRGLDEATLDAAEAALQARAEADGAAFARISAKEPVVSDPAVVAAVETACRDLGLAYRRMPSGAGHDAMCMAAITRQGMIFVPSRRGISHSPEEYTAPEDCVTGARVLLGTLLALDAALDSTGEG</sequence>
<comment type="similarity">
    <text evidence="1">Belongs to the peptidase M20 family.</text>
</comment>
<evidence type="ECO:0000313" key="6">
    <source>
        <dbReference type="EMBL" id="ACZ40802.1"/>
    </source>
</evidence>
<accession>D1CAF9</accession>
<feature type="binding site" evidence="3">
    <location>
        <position position="96"/>
    </location>
    <ligand>
        <name>Zn(2+)</name>
        <dbReference type="ChEBI" id="CHEBI:29105"/>
        <label>2</label>
    </ligand>
</feature>
<feature type="binding site" evidence="3">
    <location>
        <position position="131"/>
    </location>
    <ligand>
        <name>Zn(2+)</name>
        <dbReference type="ChEBI" id="CHEBI:29105"/>
        <label>2</label>
    </ligand>
</feature>
<dbReference type="NCBIfam" id="NF006771">
    <property type="entry name" value="PRK09290.1-5"/>
    <property type="match status" value="1"/>
</dbReference>
<dbReference type="AlphaFoldDB" id="D1CAF9"/>
<dbReference type="InterPro" id="IPR011650">
    <property type="entry name" value="Peptidase_M20_dimer"/>
</dbReference>
<dbReference type="Pfam" id="PF01546">
    <property type="entry name" value="Peptidase_M20"/>
    <property type="match status" value="1"/>
</dbReference>
<feature type="binding site" evidence="4">
    <location>
        <position position="290"/>
    </location>
    <ligand>
        <name>allantoate</name>
        <dbReference type="ChEBI" id="CHEBI:17536"/>
    </ligand>
</feature>
<feature type="binding site" evidence="3">
    <location>
        <position position="96"/>
    </location>
    <ligand>
        <name>Zn(2+)</name>
        <dbReference type="ChEBI" id="CHEBI:29105"/>
        <label>1</label>
    </ligand>
</feature>
<gene>
    <name evidence="6" type="ordered locus">Sthe_3402</name>
</gene>
<dbReference type="Gene3D" id="3.30.70.360">
    <property type="match status" value="1"/>
</dbReference>
<feature type="binding site" evidence="3">
    <location>
        <position position="378"/>
    </location>
    <ligand>
        <name>Zn(2+)</name>
        <dbReference type="ChEBI" id="CHEBI:29105"/>
        <label>2</label>
    </ligand>
</feature>
<dbReference type="Proteomes" id="UP000002027">
    <property type="component" value="Chromosome 2"/>
</dbReference>
<feature type="binding site" evidence="4">
    <location>
        <position position="277"/>
    </location>
    <ligand>
        <name>allantoate</name>
        <dbReference type="ChEBI" id="CHEBI:17536"/>
    </ligand>
</feature>
<protein>
    <submittedName>
        <fullName evidence="6">Amidase, hydantoinase/carbamoylase family</fullName>
        <ecNumber evidence="6">3.5.1.87</ecNumber>
    </submittedName>
</protein>
<keyword evidence="7" id="KW-1185">Reference proteome</keyword>